<evidence type="ECO:0000313" key="1">
    <source>
        <dbReference type="EMBL" id="QHT82527.1"/>
    </source>
</evidence>
<proteinExistence type="predicted"/>
<name>A0A6C0HQ98_9ZZZZ</name>
<accession>A0A6C0HQ98</accession>
<dbReference type="AlphaFoldDB" id="A0A6C0HQ98"/>
<organism evidence="1">
    <name type="scientific">viral metagenome</name>
    <dbReference type="NCBI Taxonomy" id="1070528"/>
    <lineage>
        <taxon>unclassified sequences</taxon>
        <taxon>metagenomes</taxon>
        <taxon>organismal metagenomes</taxon>
    </lineage>
</organism>
<protein>
    <submittedName>
        <fullName evidence="1">Uncharacterized protein</fullName>
    </submittedName>
</protein>
<sequence length="409" mass="46877">MSRFNVSTNHPLIPNSNEYMYEKQFVSIHSEDRNQLKFPQASEFEIELPQDYCNVQGVKLDSWSFPSNYYVFSLSQNNISLIFQITDPYNPSDFMVESPLLTVMCDAMWAYKGQPYVAVIEEGFYNPFQIATELMNRMNAAVSVVISNYIKTNAPQLLDQFIKSGGYDQFAVAFNSVGQRLWFGNKSSNFIINNSSPLYIFDSFNNSNCVKQQYPDFSNWGLPAYLGFSRCDATTSTTSDGIYPRFYYGDANTPGDNGFWLTPDSQYLGTNSNIPVYYLEAPYKINIMGQSHFYLEIEGMNNIDETIPFSVNEYTTTTNGTTGVVKSAFAKIGVTTTPLAQWYDNYSTAVKIYNPPAERIRKLKIRIRYHNGRLVEFGTTDFSIMLEFMMLRPQNKKEYRTFVPDAYVT</sequence>
<reference evidence="1" key="1">
    <citation type="journal article" date="2020" name="Nature">
        <title>Giant virus diversity and host interactions through global metagenomics.</title>
        <authorList>
            <person name="Schulz F."/>
            <person name="Roux S."/>
            <person name="Paez-Espino D."/>
            <person name="Jungbluth S."/>
            <person name="Walsh D.A."/>
            <person name="Denef V.J."/>
            <person name="McMahon K.D."/>
            <person name="Konstantinidis K.T."/>
            <person name="Eloe-Fadrosh E.A."/>
            <person name="Kyrpides N.C."/>
            <person name="Woyke T."/>
        </authorList>
    </citation>
    <scope>NUCLEOTIDE SEQUENCE</scope>
    <source>
        <strain evidence="1">GVMAG-M-3300023184-165</strain>
    </source>
</reference>
<dbReference type="EMBL" id="MN740002">
    <property type="protein sequence ID" value="QHT82527.1"/>
    <property type="molecule type" value="Genomic_DNA"/>
</dbReference>